<dbReference type="InterPro" id="IPR006179">
    <property type="entry name" value="5_nucleotidase/apyrase"/>
</dbReference>
<dbReference type="GO" id="GO:0030288">
    <property type="term" value="C:outer membrane-bounded periplasmic space"/>
    <property type="evidence" value="ECO:0007669"/>
    <property type="project" value="TreeGrafter"/>
</dbReference>
<dbReference type="EMBL" id="DSQF01000022">
    <property type="protein sequence ID" value="HGZ43848.1"/>
    <property type="molecule type" value="Genomic_DNA"/>
</dbReference>
<dbReference type="PANTHER" id="PTHR11575:SF24">
    <property type="entry name" value="5'-NUCLEOTIDASE"/>
    <property type="match status" value="1"/>
</dbReference>
<sequence>MDGGGYFPETDLDRDLSWFQMDAMKLLGTDAVGVGDRDLRFGLSYLRETAKSKKLPHVCANLLDRATRKPALGANVVKKVGGVTVGVFGLISDKVDLGPSRDSLIVADPTATAKAQVAELRRKGATVVVLLSQLGKVETEDLVTAVPGIDAVVAGRNVPLLQQGRQIGATTVGYGGEQGQYIGRTILTLGAGRKVVSGENVSVMLGPEVGERADVAALVRTFEDSFNEKKRKAEKEQAAQRAAEQLEASADRYLGGEVCARCHPSEAKQWATTAHARAWDTLVRDQKDQVADCVPCHVVGYKQPGGFVSAQITPHMTNVQCESCHGMGTRHEAWAEKPARVREATCVVCHNAANDPDFNFAAALPKVLHSTTASH</sequence>
<evidence type="ECO:0000313" key="2">
    <source>
        <dbReference type="EMBL" id="HGZ43848.1"/>
    </source>
</evidence>
<dbReference type="AlphaFoldDB" id="A0A832I761"/>
<protein>
    <recommendedName>
        <fullName evidence="1">Cytochrome c-552/4 domain-containing protein</fullName>
    </recommendedName>
</protein>
<dbReference type="GO" id="GO:0009166">
    <property type="term" value="P:nucleotide catabolic process"/>
    <property type="evidence" value="ECO:0007669"/>
    <property type="project" value="InterPro"/>
</dbReference>
<comment type="caution">
    <text evidence="2">The sequence shown here is derived from an EMBL/GenBank/DDBJ whole genome shotgun (WGS) entry which is preliminary data.</text>
</comment>
<name>A0A832I761_UNCEI</name>
<reference evidence="2" key="1">
    <citation type="journal article" date="2020" name="mSystems">
        <title>Genome- and Community-Level Interaction Insights into Carbon Utilization and Element Cycling Functions of Hydrothermarchaeota in Hydrothermal Sediment.</title>
        <authorList>
            <person name="Zhou Z."/>
            <person name="Liu Y."/>
            <person name="Xu W."/>
            <person name="Pan J."/>
            <person name="Luo Z.H."/>
            <person name="Li M."/>
        </authorList>
    </citation>
    <scope>NUCLEOTIDE SEQUENCE [LARGE SCALE GENOMIC DNA]</scope>
    <source>
        <strain evidence="2">SpSt-381</strain>
    </source>
</reference>
<evidence type="ECO:0000259" key="1">
    <source>
        <dbReference type="Pfam" id="PF13435"/>
    </source>
</evidence>
<dbReference type="Gene3D" id="1.10.1130.10">
    <property type="entry name" value="Flavocytochrome C3, Chain A"/>
    <property type="match status" value="1"/>
</dbReference>
<dbReference type="GO" id="GO:0016787">
    <property type="term" value="F:hydrolase activity"/>
    <property type="evidence" value="ECO:0007669"/>
    <property type="project" value="InterPro"/>
</dbReference>
<dbReference type="Pfam" id="PF13435">
    <property type="entry name" value="Cytochrome_C554"/>
    <property type="match status" value="1"/>
</dbReference>
<organism evidence="2">
    <name type="scientific">Eiseniibacteriota bacterium</name>
    <dbReference type="NCBI Taxonomy" id="2212470"/>
    <lineage>
        <taxon>Bacteria</taxon>
        <taxon>Candidatus Eiseniibacteriota</taxon>
    </lineage>
</organism>
<dbReference type="InterPro" id="IPR029052">
    <property type="entry name" value="Metallo-depent_PP-like"/>
</dbReference>
<gene>
    <name evidence="2" type="ORF">ENR23_10575</name>
</gene>
<accession>A0A832I761</accession>
<dbReference type="SUPFAM" id="SSF48695">
    <property type="entry name" value="Multiheme cytochromes"/>
    <property type="match status" value="1"/>
</dbReference>
<dbReference type="InterPro" id="IPR023155">
    <property type="entry name" value="Cyt_c-552/4"/>
</dbReference>
<dbReference type="PANTHER" id="PTHR11575">
    <property type="entry name" value="5'-NUCLEOTIDASE-RELATED"/>
    <property type="match status" value="1"/>
</dbReference>
<dbReference type="Gene3D" id="3.60.21.10">
    <property type="match status" value="1"/>
</dbReference>
<feature type="domain" description="Cytochrome c-552/4" evidence="1">
    <location>
        <begin position="258"/>
        <end position="326"/>
    </location>
</feature>
<dbReference type="SUPFAM" id="SSF56300">
    <property type="entry name" value="Metallo-dependent phosphatases"/>
    <property type="match status" value="1"/>
</dbReference>
<proteinExistence type="predicted"/>
<dbReference type="InterPro" id="IPR036280">
    <property type="entry name" value="Multihaem_cyt_sf"/>
</dbReference>